<comment type="similarity">
    <text evidence="1">Belongs to the universal stress protein A family.</text>
</comment>
<reference evidence="5 6" key="1">
    <citation type="submission" date="2007-08" db="EMBL/GenBank/DDBJ databases">
        <title>Complete sequence of Roseiflexus castenholzii DSM 13941.</title>
        <authorList>
            <consortium name="US DOE Joint Genome Institute"/>
            <person name="Copeland A."/>
            <person name="Lucas S."/>
            <person name="Lapidus A."/>
            <person name="Barry K."/>
            <person name="Glavina del Rio T."/>
            <person name="Dalin E."/>
            <person name="Tice H."/>
            <person name="Pitluck S."/>
            <person name="Thompson L.S."/>
            <person name="Brettin T."/>
            <person name="Bruce D."/>
            <person name="Detter J.C."/>
            <person name="Han C."/>
            <person name="Tapia R."/>
            <person name="Schmutz J."/>
            <person name="Larimer F."/>
            <person name="Land M."/>
            <person name="Hauser L."/>
            <person name="Kyrpides N."/>
            <person name="Mikhailova N."/>
            <person name="Bryant D.A."/>
            <person name="Hanada S."/>
            <person name="Tsukatani Y."/>
            <person name="Richardson P."/>
        </authorList>
    </citation>
    <scope>NUCLEOTIDE SEQUENCE [LARGE SCALE GENOMIC DNA]</scope>
    <source>
        <strain evidence="6">DSM 13941 / HLO8</strain>
    </source>
</reference>
<dbReference type="Pfam" id="PF00582">
    <property type="entry name" value="Usp"/>
    <property type="match status" value="2"/>
</dbReference>
<dbReference type="InterPro" id="IPR006016">
    <property type="entry name" value="UspA"/>
</dbReference>
<sequence length="317" mass="33823">MQTIVVPLDGSELSAQVLPYVRVLAPLLGARVHLLRVVQESHLSSGESWAQVLISVYGVPESEALRRDYYDESMEALRQRAQAYLDAQAKALEDAGIEVVSDVRSGSPADVIVEVAAGCLPGAMIAMATHGYSGLRRWALGSVADKVIHATEAPVLLVRGQAQPIVHPPRRILIPLDGSGLARQALPLASEIARAAHAELILLRAVVPMIEAYIGAPMLGRPLAENNEALGALHEYALNDLNAEAASLRAEVPRVLTHAIIGYPAEVIIDEAQAMDVDLIVMATHGYGGLRRWALGSVADKVLHATTTPLILVRAGE</sequence>
<proteinExistence type="inferred from homology"/>
<dbReference type="PANTHER" id="PTHR46268">
    <property type="entry name" value="STRESS RESPONSE PROTEIN NHAX"/>
    <property type="match status" value="1"/>
</dbReference>
<dbReference type="Proteomes" id="UP000000263">
    <property type="component" value="Chromosome"/>
</dbReference>
<dbReference type="InterPro" id="IPR014729">
    <property type="entry name" value="Rossmann-like_a/b/a_fold"/>
</dbReference>
<dbReference type="AlphaFoldDB" id="A7NQG7"/>
<protein>
    <submittedName>
        <fullName evidence="5">UspA domain protein</fullName>
    </submittedName>
</protein>
<dbReference type="EMBL" id="CP000804">
    <property type="protein sequence ID" value="ABU59813.1"/>
    <property type="molecule type" value="Genomic_DNA"/>
</dbReference>
<gene>
    <name evidence="5" type="ordered locus">Rcas_3774</name>
</gene>
<dbReference type="PANTHER" id="PTHR46268:SF27">
    <property type="entry name" value="UNIVERSAL STRESS PROTEIN RV2623"/>
    <property type="match status" value="1"/>
</dbReference>
<dbReference type="HOGENOM" id="CLU_049301_2_1_0"/>
<evidence type="ECO:0000256" key="3">
    <source>
        <dbReference type="ARBA" id="ARBA00022840"/>
    </source>
</evidence>
<feature type="domain" description="UspA" evidence="4">
    <location>
        <begin position="2"/>
        <end position="159"/>
    </location>
</feature>
<dbReference type="STRING" id="383372.Rcas_3774"/>
<dbReference type="PRINTS" id="PR01438">
    <property type="entry name" value="UNVRSLSTRESS"/>
</dbReference>
<evidence type="ECO:0000259" key="4">
    <source>
        <dbReference type="Pfam" id="PF00582"/>
    </source>
</evidence>
<keyword evidence="6" id="KW-1185">Reference proteome</keyword>
<dbReference type="KEGG" id="rca:Rcas_3774"/>
<dbReference type="eggNOG" id="COG0589">
    <property type="taxonomic scope" value="Bacteria"/>
</dbReference>
<keyword evidence="2" id="KW-0547">Nucleotide-binding</keyword>
<dbReference type="Gene3D" id="3.40.50.620">
    <property type="entry name" value="HUPs"/>
    <property type="match status" value="2"/>
</dbReference>
<accession>A7NQG7</accession>
<feature type="domain" description="UspA" evidence="4">
    <location>
        <begin position="170"/>
        <end position="314"/>
    </location>
</feature>
<dbReference type="GO" id="GO:0005524">
    <property type="term" value="F:ATP binding"/>
    <property type="evidence" value="ECO:0007669"/>
    <property type="project" value="UniProtKB-KW"/>
</dbReference>
<evidence type="ECO:0000313" key="5">
    <source>
        <dbReference type="EMBL" id="ABU59813.1"/>
    </source>
</evidence>
<keyword evidence="3" id="KW-0067">ATP-binding</keyword>
<dbReference type="CDD" id="cd00293">
    <property type="entry name" value="USP-like"/>
    <property type="match status" value="2"/>
</dbReference>
<dbReference type="OrthoDB" id="9808582at2"/>
<dbReference type="InterPro" id="IPR006015">
    <property type="entry name" value="Universal_stress_UspA"/>
</dbReference>
<dbReference type="SUPFAM" id="SSF52402">
    <property type="entry name" value="Adenine nucleotide alpha hydrolases-like"/>
    <property type="match status" value="2"/>
</dbReference>
<organism evidence="5 6">
    <name type="scientific">Roseiflexus castenholzii (strain DSM 13941 / HLO8)</name>
    <dbReference type="NCBI Taxonomy" id="383372"/>
    <lineage>
        <taxon>Bacteria</taxon>
        <taxon>Bacillati</taxon>
        <taxon>Chloroflexota</taxon>
        <taxon>Chloroflexia</taxon>
        <taxon>Chloroflexales</taxon>
        <taxon>Roseiflexineae</taxon>
        <taxon>Roseiflexaceae</taxon>
        <taxon>Roseiflexus</taxon>
    </lineage>
</organism>
<evidence type="ECO:0000256" key="1">
    <source>
        <dbReference type="ARBA" id="ARBA00008791"/>
    </source>
</evidence>
<evidence type="ECO:0000313" key="6">
    <source>
        <dbReference type="Proteomes" id="UP000000263"/>
    </source>
</evidence>
<name>A7NQG7_ROSCS</name>
<evidence type="ECO:0000256" key="2">
    <source>
        <dbReference type="ARBA" id="ARBA00022741"/>
    </source>
</evidence>